<comment type="caution">
    <text evidence="1">The sequence shown here is derived from an EMBL/GenBank/DDBJ whole genome shotgun (WGS) entry which is preliminary data.</text>
</comment>
<dbReference type="Proteomes" id="UP000286287">
    <property type="component" value="Unassembled WGS sequence"/>
</dbReference>
<accession>A0A418V6K3</accession>
<evidence type="ECO:0000313" key="2">
    <source>
        <dbReference type="Proteomes" id="UP000286287"/>
    </source>
</evidence>
<keyword evidence="2" id="KW-1185">Reference proteome</keyword>
<dbReference type="RefSeq" id="WP_119763147.1">
    <property type="nucleotide sequence ID" value="NZ_QYUJ01000014.1"/>
</dbReference>
<protein>
    <submittedName>
        <fullName evidence="1">Uncharacterized protein</fullName>
    </submittedName>
</protein>
<reference evidence="1 2" key="1">
    <citation type="submission" date="2018-09" db="EMBL/GenBank/DDBJ databases">
        <authorList>
            <person name="Zhu H."/>
        </authorList>
    </citation>
    <scope>NUCLEOTIDE SEQUENCE [LARGE SCALE GENOMIC DNA]</scope>
    <source>
        <strain evidence="1 2">K2S05-167</strain>
    </source>
</reference>
<sequence length="69" mass="7813">MQDRLHIAGLTLLAQRPVGHSVAAIYADRSGRKIARLGCQDVTQLITRFADQPSEMLDWIEQFKYEGLI</sequence>
<dbReference type="EMBL" id="QYUJ01000014">
    <property type="protein sequence ID" value="RJF71706.1"/>
    <property type="molecule type" value="Genomic_DNA"/>
</dbReference>
<organism evidence="1 2">
    <name type="scientific">Deinococcus cavernae</name>
    <dbReference type="NCBI Taxonomy" id="2320857"/>
    <lineage>
        <taxon>Bacteria</taxon>
        <taxon>Thermotogati</taxon>
        <taxon>Deinococcota</taxon>
        <taxon>Deinococci</taxon>
        <taxon>Deinococcales</taxon>
        <taxon>Deinococcaceae</taxon>
        <taxon>Deinococcus</taxon>
    </lineage>
</organism>
<proteinExistence type="predicted"/>
<gene>
    <name evidence="1" type="ORF">D3875_09125</name>
</gene>
<dbReference type="AlphaFoldDB" id="A0A418V6K3"/>
<name>A0A418V6K3_9DEIO</name>
<evidence type="ECO:0000313" key="1">
    <source>
        <dbReference type="EMBL" id="RJF71706.1"/>
    </source>
</evidence>